<name>A0A120JTI2_9FIRM</name>
<feature type="coiled-coil region" evidence="1">
    <location>
        <begin position="289"/>
        <end position="349"/>
    </location>
</feature>
<dbReference type="RefSeq" id="WP_067631274.1">
    <property type="nucleotide sequence ID" value="NZ_CP013213.1"/>
</dbReference>
<evidence type="ECO:0000313" key="3">
    <source>
        <dbReference type="Proteomes" id="UP000063781"/>
    </source>
</evidence>
<sequence length="1070" mass="124342">MKILKKIKLINWHIFSNETIELSGNTLITGENGSGKSTILDAMQYILTAGSTKFNMAANESSTRTLVSYVRGKLGVEGKEFIRSGDVVSHIALEFYNEESDVIQVLGVVLEVGAQSMAKPHFYKVDQPFEDAWFLEDRKVRNYAEFKQTLKGLQIELDTPTTATQRRTLFMNTMGLDLKYRELIPRALAFRPVNDIQDFIYRYLLNEQNIDIDALRDSIREYRRLEKQLEHEQRYFQKLEIIDAKYTQLKKQEYEVSVNESAIQLLRLNLYKNTIEVNEKQIYGDQQRLKQLAKSKEQANERLGIYQEALADMRKNPTLERLEKLKLALAHAKKEYESNEAILKHVETEYHRLIKTLKSVDFKETIHDGNDVQAIQNQLASIKKAVDQKLKTTYLQKIKYEEEIEATHRTRLELEHDIERLKRQQQVYPENVKKLIVVLKERLSEFYHESVEVRPLFEYLEIKDESWRNAIEGYLNTQRFNIIVEPRYFDMAVKIYDQIKHDMNIYGVRVVDVLKTHGKKALEGSLAQHLTVMDEYVLGYMNYLLGSVICVDSVSNLKEHPISITQEAMVYKGYAVFAIRPEIYKRPYIGQAAIQIQLTQRQEEHKALMQTLIEKRQHKDALEVVENTLESINILNLEVSISGLKDRKTLFETYKLNEDAVNQIQSNPNLTLQLQKAQELEVNIKTLQQEISRSDQAIGGLNRNIAATTEKNEDVKATYEILYDAYERTKDDNPSLLFDAEATMKSSLDASSHNHQRAMDTLQTQNKALSANFVDQKLSLQQDMSEYNHMSNSGYGVGLECIDQYLTRYYKLRDVDLIASRNSCRQAREKSEQQFHDSFIHQLSQNIKQARRNIDLLNRQLRKHTFRDEQYRFDISASKSPHFAQYYKIITSDKEAFPSNLFMQMLSQQESEVMKELFRRITAFDDDGKNEQELRRYTDYRNYMSYDIITTKENGDITRLSTVIKEKSGGETQTPFYVTIAASFEQLISKISMVDSGCVVLFDEAFNNMDSQRIRAMLEFYNNLNIQIVIAVPPDRIASISEHVDTVLAVGRSGNSGFTQRIQYGKNDTQ</sequence>
<dbReference type="EMBL" id="CP013213">
    <property type="protein sequence ID" value="AMC92971.1"/>
    <property type="molecule type" value="Genomic_DNA"/>
</dbReference>
<dbReference type="GO" id="GO:0006302">
    <property type="term" value="P:double-strand break repair"/>
    <property type="evidence" value="ECO:0007669"/>
    <property type="project" value="TreeGrafter"/>
</dbReference>
<dbReference type="GO" id="GO:0000731">
    <property type="term" value="P:DNA synthesis involved in DNA repair"/>
    <property type="evidence" value="ECO:0007669"/>
    <property type="project" value="TreeGrafter"/>
</dbReference>
<dbReference type="InterPro" id="IPR027417">
    <property type="entry name" value="P-loop_NTPase"/>
</dbReference>
<proteinExistence type="predicted"/>
<dbReference type="Proteomes" id="UP000063781">
    <property type="component" value="Chromosome"/>
</dbReference>
<dbReference type="Pfam" id="PF13558">
    <property type="entry name" value="SbcC_Walker_B"/>
    <property type="match status" value="1"/>
</dbReference>
<dbReference type="AlphaFoldDB" id="A0A120JTI2"/>
<feature type="coiled-coil region" evidence="1">
    <location>
        <begin position="840"/>
        <end position="867"/>
    </location>
</feature>
<reference evidence="2 3" key="1">
    <citation type="submission" date="2015-10" db="EMBL/GenBank/DDBJ databases">
        <title>Erysipelothrix larvae sp. LV19 isolated from the larval gut of the rhinoceros beetle, Trypoxylus dichotomus.</title>
        <authorList>
            <person name="Lim S."/>
            <person name="Kim B.-C."/>
        </authorList>
    </citation>
    <scope>NUCLEOTIDE SEQUENCE [LARGE SCALE GENOMIC DNA]</scope>
    <source>
        <strain evidence="2 3">LV19</strain>
    </source>
</reference>
<dbReference type="PANTHER" id="PTHR32182">
    <property type="entry name" value="DNA REPLICATION AND REPAIR PROTEIN RECF"/>
    <property type="match status" value="1"/>
</dbReference>
<protein>
    <recommendedName>
        <fullName evidence="4">Cell division protein MukB</fullName>
    </recommendedName>
</protein>
<gene>
    <name evidence="2" type="ORF">AOC36_02930</name>
</gene>
<dbReference type="Pfam" id="PF13555">
    <property type="entry name" value="AAA_29"/>
    <property type="match status" value="1"/>
</dbReference>
<accession>A0A120JTI2</accession>
<feature type="coiled-coil region" evidence="1">
    <location>
        <begin position="670"/>
        <end position="704"/>
    </location>
</feature>
<feature type="coiled-coil region" evidence="1">
    <location>
        <begin position="205"/>
        <end position="242"/>
    </location>
</feature>
<dbReference type="OrthoDB" id="174137at2"/>
<dbReference type="KEGG" id="erl:AOC36_02930"/>
<dbReference type="Gene3D" id="3.40.50.300">
    <property type="entry name" value="P-loop containing nucleotide triphosphate hydrolases"/>
    <property type="match status" value="2"/>
</dbReference>
<dbReference type="SUPFAM" id="SSF52540">
    <property type="entry name" value="P-loop containing nucleoside triphosphate hydrolases"/>
    <property type="match status" value="1"/>
</dbReference>
<evidence type="ECO:0008006" key="4">
    <source>
        <dbReference type="Google" id="ProtNLM"/>
    </source>
</evidence>
<evidence type="ECO:0000313" key="2">
    <source>
        <dbReference type="EMBL" id="AMC92971.1"/>
    </source>
</evidence>
<dbReference type="PANTHER" id="PTHR32182:SF0">
    <property type="entry name" value="DNA REPLICATION AND REPAIR PROTEIN RECF"/>
    <property type="match status" value="1"/>
</dbReference>
<evidence type="ECO:0000256" key="1">
    <source>
        <dbReference type="SAM" id="Coils"/>
    </source>
</evidence>
<keyword evidence="1" id="KW-0175">Coiled coil</keyword>
<dbReference type="STRING" id="1514105.AOC36_02930"/>
<organism evidence="2 3">
    <name type="scientific">Erysipelothrix larvae</name>
    <dbReference type="NCBI Taxonomy" id="1514105"/>
    <lineage>
        <taxon>Bacteria</taxon>
        <taxon>Bacillati</taxon>
        <taxon>Bacillota</taxon>
        <taxon>Erysipelotrichia</taxon>
        <taxon>Erysipelotrichales</taxon>
        <taxon>Erysipelotrichaceae</taxon>
        <taxon>Erysipelothrix</taxon>
    </lineage>
</organism>
<keyword evidence="3" id="KW-1185">Reference proteome</keyword>